<evidence type="ECO:0000256" key="1">
    <source>
        <dbReference type="SAM" id="MobiDB-lite"/>
    </source>
</evidence>
<evidence type="ECO:0000256" key="3">
    <source>
        <dbReference type="SAM" id="SignalP"/>
    </source>
</evidence>
<comment type="caution">
    <text evidence="4">The sequence shown here is derived from an EMBL/GenBank/DDBJ whole genome shotgun (WGS) entry which is preliminary data.</text>
</comment>
<feature type="transmembrane region" description="Helical" evidence="2">
    <location>
        <begin position="302"/>
        <end position="324"/>
    </location>
</feature>
<keyword evidence="2" id="KW-1133">Transmembrane helix</keyword>
<keyword evidence="3" id="KW-0732">Signal</keyword>
<evidence type="ECO:0000313" key="5">
    <source>
        <dbReference type="Proteomes" id="UP000693981"/>
    </source>
</evidence>
<protein>
    <recommendedName>
        <fullName evidence="6">TKL protein kinase</fullName>
    </recommendedName>
</protein>
<feature type="signal peptide" evidence="3">
    <location>
        <begin position="1"/>
        <end position="30"/>
    </location>
</feature>
<feature type="chain" id="PRO_5035878700" description="TKL protein kinase" evidence="3">
    <location>
        <begin position="31"/>
        <end position="520"/>
    </location>
</feature>
<organism evidence="4 5">
    <name type="scientific">Phytophthora boehmeriae</name>
    <dbReference type="NCBI Taxonomy" id="109152"/>
    <lineage>
        <taxon>Eukaryota</taxon>
        <taxon>Sar</taxon>
        <taxon>Stramenopiles</taxon>
        <taxon>Oomycota</taxon>
        <taxon>Peronosporomycetes</taxon>
        <taxon>Peronosporales</taxon>
        <taxon>Peronosporaceae</taxon>
        <taxon>Phytophthora</taxon>
    </lineage>
</organism>
<feature type="region of interest" description="Disordered" evidence="1">
    <location>
        <begin position="478"/>
        <end position="520"/>
    </location>
</feature>
<feature type="compositionally biased region" description="Low complexity" evidence="1">
    <location>
        <begin position="478"/>
        <end position="499"/>
    </location>
</feature>
<evidence type="ECO:0008006" key="6">
    <source>
        <dbReference type="Google" id="ProtNLM"/>
    </source>
</evidence>
<feature type="compositionally biased region" description="Polar residues" evidence="1">
    <location>
        <begin position="385"/>
        <end position="397"/>
    </location>
</feature>
<keyword evidence="2" id="KW-0812">Transmembrane</keyword>
<sequence>MCTVVLRRHRRKFRFLVASAALTIIGNVSALATSGPASNSDILARCQDLSSDSAVLAAPTDADLPSDVASTLSAYPNVAWNGLDDAAKVGLLWVHGYVFSGGSSNGDKAGEALVEVYTRCADGASVGIEMADAGLSFEAFTGDSSRCEAVNCGSFYQATNGKCVSNVTRSIQCAVDGASTKLPKASDTSFWSSASSASTIPYPQAYEHSVRLSDETQPLTVYSIHMRNSDSGVSCSSTLDAIIPCLRLEDVANSGSSSSNKSGYCKPTINATTVDNFLSSISSLKVTTLSDTESSDEDGDNMGLILGAGVGGGVVLVLLIFCCCCRKSRMHNTENPANSAGTTPARNQNSSGIRTPLSIISMGRRKKSGDSGSDTSSNAATNANVQTGPNRRSSWYTFGNAGHEPSNRDSMYGSAVPGRRSSMAGTYVGAGAGGKTDCPPNLRKLAMDCTQLDPDLRPSSMQVAFTLKSIIAPSLRLTSSTATTSSMSSAVSSSGLATSDQPLLRGSSGQALHRGSSGKR</sequence>
<keyword evidence="5" id="KW-1185">Reference proteome</keyword>
<dbReference type="Proteomes" id="UP000693981">
    <property type="component" value="Unassembled WGS sequence"/>
</dbReference>
<gene>
    <name evidence="4" type="ORF">PHYBOEH_007154</name>
</gene>
<reference evidence="4" key="1">
    <citation type="submission" date="2021-02" db="EMBL/GenBank/DDBJ databases">
        <authorList>
            <person name="Palmer J.M."/>
        </authorList>
    </citation>
    <scope>NUCLEOTIDE SEQUENCE</scope>
    <source>
        <strain evidence="4">SCRP23</strain>
    </source>
</reference>
<feature type="region of interest" description="Disordered" evidence="1">
    <location>
        <begin position="333"/>
        <end position="417"/>
    </location>
</feature>
<dbReference type="EMBL" id="JAGDFL010000391">
    <property type="protein sequence ID" value="KAG7390075.1"/>
    <property type="molecule type" value="Genomic_DNA"/>
</dbReference>
<accession>A0A8T1W9T7</accession>
<dbReference type="AlphaFoldDB" id="A0A8T1W9T7"/>
<name>A0A8T1W9T7_9STRA</name>
<proteinExistence type="predicted"/>
<feature type="compositionally biased region" description="Polar residues" evidence="1">
    <location>
        <begin position="333"/>
        <end position="353"/>
    </location>
</feature>
<feature type="compositionally biased region" description="Low complexity" evidence="1">
    <location>
        <begin position="370"/>
        <end position="384"/>
    </location>
</feature>
<keyword evidence="2" id="KW-0472">Membrane</keyword>
<evidence type="ECO:0000313" key="4">
    <source>
        <dbReference type="EMBL" id="KAG7390075.1"/>
    </source>
</evidence>
<evidence type="ECO:0000256" key="2">
    <source>
        <dbReference type="SAM" id="Phobius"/>
    </source>
</evidence>
<dbReference type="OrthoDB" id="346907at2759"/>